<dbReference type="InterPro" id="IPR003661">
    <property type="entry name" value="HisK_dim/P_dom"/>
</dbReference>
<dbReference type="InterPro" id="IPR035965">
    <property type="entry name" value="PAS-like_dom_sf"/>
</dbReference>
<dbReference type="InterPro" id="IPR036890">
    <property type="entry name" value="HATPase_C_sf"/>
</dbReference>
<dbReference type="Pfam" id="PF02518">
    <property type="entry name" value="HATPase_c"/>
    <property type="match status" value="1"/>
</dbReference>
<dbReference type="Pfam" id="PF13426">
    <property type="entry name" value="PAS_9"/>
    <property type="match status" value="1"/>
</dbReference>
<comment type="catalytic activity">
    <reaction evidence="1">
        <text>ATP + protein L-histidine = ADP + protein N-phospho-L-histidine.</text>
        <dbReference type="EC" id="2.7.13.3"/>
    </reaction>
</comment>
<dbReference type="InterPro" id="IPR011006">
    <property type="entry name" value="CheY-like_superfamily"/>
</dbReference>
<dbReference type="Pfam" id="PF00072">
    <property type="entry name" value="Response_reg"/>
    <property type="match status" value="1"/>
</dbReference>
<dbReference type="InterPro" id="IPR036097">
    <property type="entry name" value="HisK_dim/P_sf"/>
</dbReference>
<dbReference type="CDD" id="cd00130">
    <property type="entry name" value="PAS"/>
    <property type="match status" value="1"/>
</dbReference>
<evidence type="ECO:0000256" key="2">
    <source>
        <dbReference type="ARBA" id="ARBA00012438"/>
    </source>
</evidence>
<dbReference type="Pfam" id="PF00512">
    <property type="entry name" value="HisKA"/>
    <property type="match status" value="1"/>
</dbReference>
<dbReference type="InterPro" id="IPR005467">
    <property type="entry name" value="His_kinase_dom"/>
</dbReference>
<dbReference type="NCBIfam" id="TIGR00229">
    <property type="entry name" value="sensory_box"/>
    <property type="match status" value="1"/>
</dbReference>
<reference evidence="11 12" key="1">
    <citation type="submission" date="2020-08" db="EMBL/GenBank/DDBJ databases">
        <title>Oceanospirillum sp. nov. isolated from marine sediment.</title>
        <authorList>
            <person name="Ji X."/>
        </authorList>
    </citation>
    <scope>NUCLEOTIDE SEQUENCE [LARGE SCALE GENOMIC DNA]</scope>
    <source>
        <strain evidence="11 12">D5</strain>
    </source>
</reference>
<dbReference type="AlphaFoldDB" id="A0A839IQK2"/>
<sequence length="673" mass="76275">MSLISAHMDVSEELKLLATAFDAHQPIAILDRNGTFIRVNQAFSKLTGYPGHQLKGHNVRMLRSKRHQEQFYRDIWQSLYDKGHWQGELWNQLKEREALHHVNITAVTDEAGHFTHYVAFYEDQSEIYYQQQLLEQKARQENTLSILLALCLEDLPMQAFLSQCRRQLELKNLWSWKQLALYTTDHSGLRTVIEHGDCTDQGCQKIPMTLSLCKQVAEHQIPRELKLKSESAGICILEETHTLYAIPLQQNQQSCVLVLSLPSDTLSSPVQKDFVHRVVHILGMGINKRATEQALIEAREKAEQANKAKSQLLSSVSHELRTPLNAILGFSQIMLSDGLNDEQRENAEEIHSSGQHLLTLINDILDLARMESGRINLQIESVPVRNIIDESISLIRQLASTRQITISIQHNLTDIPNILADKTRLKQVIVNLLSNAVKYNVDQGHIEVTLEQSDPAFLSVGVRDTGIGINPDYHSQMFQVFNRLGAEDSAVEGTGIGLAICKRLMQMMYGQISYQPAEPSGSIFTLDIPIASTTDRTEHHQSRFSILYIDNDPIRQQQIQTMLQQREDIRLFTENNASYALDLALKHSFDLILLDTDMPDLSAEEVLEILKASPRTATVPVVAINGTQDNSTISQSLKAGFNEYLPRPLDMEKLLLIIEQLQQEQHQLLLNTD</sequence>
<keyword evidence="3 6" id="KW-0597">Phosphoprotein</keyword>
<keyword evidence="4" id="KW-0808">Transferase</keyword>
<dbReference type="PANTHER" id="PTHR43047">
    <property type="entry name" value="TWO-COMPONENT HISTIDINE PROTEIN KINASE"/>
    <property type="match status" value="1"/>
</dbReference>
<dbReference type="InterPro" id="IPR004358">
    <property type="entry name" value="Sig_transdc_His_kin-like_C"/>
</dbReference>
<dbReference type="Proteomes" id="UP000565262">
    <property type="component" value="Unassembled WGS sequence"/>
</dbReference>
<dbReference type="SMART" id="SM00388">
    <property type="entry name" value="HisKA"/>
    <property type="match status" value="1"/>
</dbReference>
<dbReference type="GO" id="GO:0005886">
    <property type="term" value="C:plasma membrane"/>
    <property type="evidence" value="ECO:0007669"/>
    <property type="project" value="TreeGrafter"/>
</dbReference>
<dbReference type="EC" id="2.7.13.3" evidence="2"/>
<dbReference type="PROSITE" id="PS50112">
    <property type="entry name" value="PAS"/>
    <property type="match status" value="1"/>
</dbReference>
<dbReference type="EMBL" id="JACJFM010000013">
    <property type="protein sequence ID" value="MBB1487211.1"/>
    <property type="molecule type" value="Genomic_DNA"/>
</dbReference>
<keyword evidence="12" id="KW-1185">Reference proteome</keyword>
<dbReference type="SUPFAM" id="SSF55874">
    <property type="entry name" value="ATPase domain of HSP90 chaperone/DNA topoisomerase II/histidine kinase"/>
    <property type="match status" value="1"/>
</dbReference>
<dbReference type="SUPFAM" id="SSF47384">
    <property type="entry name" value="Homodimeric domain of signal transducing histidine kinase"/>
    <property type="match status" value="1"/>
</dbReference>
<dbReference type="GO" id="GO:0009927">
    <property type="term" value="F:histidine phosphotransfer kinase activity"/>
    <property type="evidence" value="ECO:0007669"/>
    <property type="project" value="TreeGrafter"/>
</dbReference>
<evidence type="ECO:0000259" key="8">
    <source>
        <dbReference type="PROSITE" id="PS50109"/>
    </source>
</evidence>
<dbReference type="GO" id="GO:0000155">
    <property type="term" value="F:phosphorelay sensor kinase activity"/>
    <property type="evidence" value="ECO:0007669"/>
    <property type="project" value="InterPro"/>
</dbReference>
<dbReference type="PROSITE" id="PS50109">
    <property type="entry name" value="HIS_KIN"/>
    <property type="match status" value="1"/>
</dbReference>
<name>A0A839IQK2_9GAMM</name>
<evidence type="ECO:0000256" key="3">
    <source>
        <dbReference type="ARBA" id="ARBA00022553"/>
    </source>
</evidence>
<dbReference type="PROSITE" id="PS50110">
    <property type="entry name" value="RESPONSE_REGULATORY"/>
    <property type="match status" value="1"/>
</dbReference>
<keyword evidence="5" id="KW-0418">Kinase</keyword>
<evidence type="ECO:0000259" key="9">
    <source>
        <dbReference type="PROSITE" id="PS50110"/>
    </source>
</evidence>
<dbReference type="SUPFAM" id="SSF55785">
    <property type="entry name" value="PYP-like sensor domain (PAS domain)"/>
    <property type="match status" value="1"/>
</dbReference>
<evidence type="ECO:0000313" key="12">
    <source>
        <dbReference type="Proteomes" id="UP000565262"/>
    </source>
</evidence>
<dbReference type="SMART" id="SM00448">
    <property type="entry name" value="REC"/>
    <property type="match status" value="1"/>
</dbReference>
<protein>
    <recommendedName>
        <fullName evidence="2">histidine kinase</fullName>
        <ecNumber evidence="2">2.7.13.3</ecNumber>
    </recommendedName>
</protein>
<dbReference type="InterPro" id="IPR001789">
    <property type="entry name" value="Sig_transdc_resp-reg_receiver"/>
</dbReference>
<keyword evidence="7" id="KW-0175">Coiled coil</keyword>
<evidence type="ECO:0000256" key="5">
    <source>
        <dbReference type="ARBA" id="ARBA00022777"/>
    </source>
</evidence>
<evidence type="ECO:0000256" key="7">
    <source>
        <dbReference type="SAM" id="Coils"/>
    </source>
</evidence>
<dbReference type="Gene3D" id="3.40.50.2300">
    <property type="match status" value="1"/>
</dbReference>
<dbReference type="SMART" id="SM00387">
    <property type="entry name" value="HATPase_c"/>
    <property type="match status" value="1"/>
</dbReference>
<evidence type="ECO:0000256" key="1">
    <source>
        <dbReference type="ARBA" id="ARBA00000085"/>
    </source>
</evidence>
<dbReference type="Gene3D" id="3.30.565.10">
    <property type="entry name" value="Histidine kinase-like ATPase, C-terminal domain"/>
    <property type="match status" value="1"/>
</dbReference>
<comment type="caution">
    <text evidence="11">The sequence shown here is derived from an EMBL/GenBank/DDBJ whole genome shotgun (WGS) entry which is preliminary data.</text>
</comment>
<accession>A0A839IQK2</accession>
<dbReference type="InterPro" id="IPR003594">
    <property type="entry name" value="HATPase_dom"/>
</dbReference>
<dbReference type="InterPro" id="IPR000014">
    <property type="entry name" value="PAS"/>
</dbReference>
<dbReference type="SUPFAM" id="SSF52172">
    <property type="entry name" value="CheY-like"/>
    <property type="match status" value="1"/>
</dbReference>
<dbReference type="RefSeq" id="WP_182808997.1">
    <property type="nucleotide sequence ID" value="NZ_JACJFM010000013.1"/>
</dbReference>
<feature type="domain" description="Histidine kinase" evidence="8">
    <location>
        <begin position="315"/>
        <end position="532"/>
    </location>
</feature>
<feature type="domain" description="PAS" evidence="10">
    <location>
        <begin position="13"/>
        <end position="69"/>
    </location>
</feature>
<evidence type="ECO:0000256" key="6">
    <source>
        <dbReference type="PROSITE-ProRule" id="PRU00169"/>
    </source>
</evidence>
<feature type="coiled-coil region" evidence="7">
    <location>
        <begin position="288"/>
        <end position="315"/>
    </location>
</feature>
<organism evidence="11 12">
    <name type="scientific">Oceanospirillum sediminis</name>
    <dbReference type="NCBI Taxonomy" id="2760088"/>
    <lineage>
        <taxon>Bacteria</taxon>
        <taxon>Pseudomonadati</taxon>
        <taxon>Pseudomonadota</taxon>
        <taxon>Gammaproteobacteria</taxon>
        <taxon>Oceanospirillales</taxon>
        <taxon>Oceanospirillaceae</taxon>
        <taxon>Oceanospirillum</taxon>
    </lineage>
</organism>
<proteinExistence type="predicted"/>
<evidence type="ECO:0000259" key="10">
    <source>
        <dbReference type="PROSITE" id="PS50112"/>
    </source>
</evidence>
<dbReference type="SMART" id="SM00091">
    <property type="entry name" value="PAS"/>
    <property type="match status" value="1"/>
</dbReference>
<gene>
    <name evidence="11" type="ORF">H4O21_11385</name>
</gene>
<dbReference type="PANTHER" id="PTHR43047:SF72">
    <property type="entry name" value="OSMOSENSING HISTIDINE PROTEIN KINASE SLN1"/>
    <property type="match status" value="1"/>
</dbReference>
<dbReference type="Gene3D" id="1.10.287.130">
    <property type="match status" value="1"/>
</dbReference>
<evidence type="ECO:0000256" key="4">
    <source>
        <dbReference type="ARBA" id="ARBA00022679"/>
    </source>
</evidence>
<dbReference type="Gene3D" id="3.30.450.20">
    <property type="entry name" value="PAS domain"/>
    <property type="match status" value="1"/>
</dbReference>
<evidence type="ECO:0000313" key="11">
    <source>
        <dbReference type="EMBL" id="MBB1487211.1"/>
    </source>
</evidence>
<feature type="modified residue" description="4-aspartylphosphate" evidence="6">
    <location>
        <position position="595"/>
    </location>
</feature>
<feature type="domain" description="Response regulatory" evidence="9">
    <location>
        <begin position="545"/>
        <end position="662"/>
    </location>
</feature>
<dbReference type="PRINTS" id="PR00344">
    <property type="entry name" value="BCTRLSENSOR"/>
</dbReference>
<dbReference type="CDD" id="cd00082">
    <property type="entry name" value="HisKA"/>
    <property type="match status" value="1"/>
</dbReference>